<evidence type="ECO:0000313" key="1">
    <source>
        <dbReference type="EMBL" id="QCL80167.1"/>
    </source>
</evidence>
<evidence type="ECO:0000313" key="2">
    <source>
        <dbReference type="Proteomes" id="UP000298579"/>
    </source>
</evidence>
<dbReference type="AlphaFoldDB" id="A0AAE6BCZ4"/>
<sequence length="90" mass="10111">MGSWHNFSRHKIYQCCVKKEFRILSIAHENRPLPAIGEGQGGVFSVKGEVLKPLRQLTLLGLCPYKPRTLGHRKLAQAGLAVQKTKRSCK</sequence>
<proteinExistence type="predicted"/>
<organism evidence="1 2">
    <name type="scientific">Agrobacterium tumefaciens</name>
    <dbReference type="NCBI Taxonomy" id="358"/>
    <lineage>
        <taxon>Bacteria</taxon>
        <taxon>Pseudomonadati</taxon>
        <taxon>Pseudomonadota</taxon>
        <taxon>Alphaproteobacteria</taxon>
        <taxon>Hyphomicrobiales</taxon>
        <taxon>Rhizobiaceae</taxon>
        <taxon>Rhizobium/Agrobacterium group</taxon>
        <taxon>Agrobacterium</taxon>
        <taxon>Agrobacterium tumefaciens complex</taxon>
    </lineage>
</organism>
<protein>
    <submittedName>
        <fullName evidence="1">Uncharacterized protein</fullName>
    </submittedName>
</protein>
<accession>A0AAE6BCZ4</accession>
<dbReference type="Proteomes" id="UP000298579">
    <property type="component" value="Chromosome circular"/>
</dbReference>
<gene>
    <name evidence="1" type="ORF">CFBP5877_00315</name>
</gene>
<reference evidence="1 2" key="1">
    <citation type="submission" date="2019-04" db="EMBL/GenBank/DDBJ databases">
        <title>Complete genome sequence of Agrobacterium tumefaciens CFBP5877.</title>
        <authorList>
            <person name="Huang Y.-Y."/>
            <person name="Chiang H.-Y."/>
            <person name="Chou L."/>
            <person name="Lai E.-M."/>
            <person name="Kuo C.-H."/>
        </authorList>
    </citation>
    <scope>NUCLEOTIDE SEQUENCE [LARGE SCALE GENOMIC DNA]</scope>
    <source>
        <strain evidence="1 2">CFBP5877</strain>
    </source>
</reference>
<dbReference type="EMBL" id="CP039897">
    <property type="protein sequence ID" value="QCL80167.1"/>
    <property type="molecule type" value="Genomic_DNA"/>
</dbReference>
<name>A0AAE6BCZ4_AGRTU</name>